<dbReference type="AlphaFoldDB" id="A0A0D6MRA6"/>
<organism evidence="10 11">
    <name type="scientific">Tanticharoenia sakaeratensis NBRC 103193</name>
    <dbReference type="NCBI Taxonomy" id="1231623"/>
    <lineage>
        <taxon>Bacteria</taxon>
        <taxon>Pseudomonadati</taxon>
        <taxon>Pseudomonadota</taxon>
        <taxon>Alphaproteobacteria</taxon>
        <taxon>Acetobacterales</taxon>
        <taxon>Acetobacteraceae</taxon>
        <taxon>Tanticharoenia</taxon>
    </lineage>
</organism>
<evidence type="ECO:0000256" key="5">
    <source>
        <dbReference type="ARBA" id="ARBA00023139"/>
    </source>
</evidence>
<evidence type="ECO:0000256" key="2">
    <source>
        <dbReference type="ARBA" id="ARBA00009509"/>
    </source>
</evidence>
<dbReference type="GO" id="GO:0009279">
    <property type="term" value="C:cell outer membrane"/>
    <property type="evidence" value="ECO:0007669"/>
    <property type="project" value="UniProtKB-SubCell"/>
</dbReference>
<evidence type="ECO:0000259" key="9">
    <source>
        <dbReference type="Pfam" id="PF01514"/>
    </source>
</evidence>
<comment type="subcellular location">
    <subcellularLocation>
        <location evidence="1">Cell outer membrane</location>
        <topology evidence="1">Lipid-anchor</topology>
    </subcellularLocation>
</comment>
<keyword evidence="4 8" id="KW-0472">Membrane</keyword>
<dbReference type="RefSeq" id="WP_048851314.1">
    <property type="nucleotide sequence ID" value="NZ_BALE01000060.1"/>
</dbReference>
<dbReference type="InterPro" id="IPR003282">
    <property type="entry name" value="T3SS_SctJ"/>
</dbReference>
<evidence type="ECO:0000256" key="1">
    <source>
        <dbReference type="ARBA" id="ARBA00004459"/>
    </source>
</evidence>
<gene>
    <name evidence="10" type="ORF">Tasa_060_004</name>
</gene>
<dbReference type="EMBL" id="BALE01000060">
    <property type="protein sequence ID" value="GAN55818.1"/>
    <property type="molecule type" value="Genomic_DNA"/>
</dbReference>
<dbReference type="PANTHER" id="PTHR30046:SF2">
    <property type="entry name" value="YOP PROTEINS TRANSLOCATION LIPOPROTEIN J"/>
    <property type="match status" value="1"/>
</dbReference>
<dbReference type="STRING" id="1231623.Tasa_060_004"/>
<keyword evidence="5 8" id="KW-0564">Palmitate</keyword>
<dbReference type="PRINTS" id="PR01338">
    <property type="entry name" value="TYPE3OMKPROT"/>
</dbReference>
<evidence type="ECO:0000256" key="6">
    <source>
        <dbReference type="ARBA" id="ARBA00023237"/>
    </source>
</evidence>
<dbReference type="Proteomes" id="UP000032679">
    <property type="component" value="Unassembled WGS sequence"/>
</dbReference>
<evidence type="ECO:0000313" key="10">
    <source>
        <dbReference type="EMBL" id="GAN55818.1"/>
    </source>
</evidence>
<dbReference type="Pfam" id="PF01514">
    <property type="entry name" value="YscJ_FliF"/>
    <property type="match status" value="1"/>
</dbReference>
<dbReference type="Gene3D" id="3.30.300.30">
    <property type="match status" value="1"/>
</dbReference>
<evidence type="ECO:0000256" key="7">
    <source>
        <dbReference type="ARBA" id="ARBA00023288"/>
    </source>
</evidence>
<reference evidence="10 11" key="1">
    <citation type="submission" date="2012-10" db="EMBL/GenBank/DDBJ databases">
        <title>Genome sequencing of Tanticharoenia sakaeratensis NBRC 103193.</title>
        <authorList>
            <person name="Azuma Y."/>
            <person name="Hadano H."/>
            <person name="Hirakawa H."/>
            <person name="Matsushita K."/>
        </authorList>
    </citation>
    <scope>NUCLEOTIDE SEQUENCE [LARGE SCALE GENOMIC DNA]</scope>
    <source>
        <strain evidence="10 11">NBRC 103193</strain>
    </source>
</reference>
<keyword evidence="3 8" id="KW-0732">Signal</keyword>
<evidence type="ECO:0000256" key="3">
    <source>
        <dbReference type="ARBA" id="ARBA00022729"/>
    </source>
</evidence>
<protein>
    <recommendedName>
        <fullName evidence="8">Lipoprotein</fullName>
    </recommendedName>
</protein>
<name>A0A0D6MRA6_9PROT</name>
<dbReference type="InterPro" id="IPR045851">
    <property type="entry name" value="AMP-bd_C_sf"/>
</dbReference>
<keyword evidence="6 8" id="KW-0998">Cell outer membrane</keyword>
<feature type="domain" description="Flagellar M-ring N-terminal" evidence="9">
    <location>
        <begin position="22"/>
        <end position="186"/>
    </location>
</feature>
<dbReference type="InterPro" id="IPR006182">
    <property type="entry name" value="FliF_N_dom"/>
</dbReference>
<proteinExistence type="inferred from homology"/>
<dbReference type="NCBIfam" id="TIGR02544">
    <property type="entry name" value="III_secr_YscJ"/>
    <property type="match status" value="1"/>
</dbReference>
<sequence>MRRKPSLLLALPLLLALTACQTVLYTGLSERDAMQMVAILLQHGITADRVIAKDGTSTVEVPGASVSDAVMVLHAAHYPRNEYADTGKVFQQQGLIATPGAERAKLYYGISQELEHTLNDIDGVVDARVHIAPAVNDPVTGEDRPATAAVVLRYDAGTAMDGLLPKIKLLVANAVQDLTYEHVSVILLPVQPPALPPAPARGFGPWAIAGWVLAIFWPAAGGGWYLWTRRRRQHGRPAAHAVSLVPDRDRVSDAA</sequence>
<dbReference type="InterPro" id="IPR043427">
    <property type="entry name" value="YscJ/FliF"/>
</dbReference>
<keyword evidence="7 8" id="KW-0449">Lipoprotein</keyword>
<feature type="transmembrane region" description="Helical" evidence="8">
    <location>
        <begin position="203"/>
        <end position="227"/>
    </location>
</feature>
<evidence type="ECO:0000313" key="11">
    <source>
        <dbReference type="Proteomes" id="UP000032679"/>
    </source>
</evidence>
<dbReference type="Gene3D" id="3.30.70.1530">
    <property type="entry name" value="Hypothetical protein rpa1041"/>
    <property type="match status" value="1"/>
</dbReference>
<dbReference type="PANTHER" id="PTHR30046">
    <property type="entry name" value="FLAGELLAR M-RING PROTEIN"/>
    <property type="match status" value="1"/>
</dbReference>
<evidence type="ECO:0000256" key="8">
    <source>
        <dbReference type="RuleBase" id="RU364102"/>
    </source>
</evidence>
<keyword evidence="8" id="KW-0812">Transmembrane</keyword>
<accession>A0A0D6MRA6</accession>
<evidence type="ECO:0000256" key="4">
    <source>
        <dbReference type="ARBA" id="ARBA00023136"/>
    </source>
</evidence>
<dbReference type="OrthoDB" id="9807026at2"/>
<dbReference type="PROSITE" id="PS51257">
    <property type="entry name" value="PROKAR_LIPOPROTEIN"/>
    <property type="match status" value="1"/>
</dbReference>
<keyword evidence="11" id="KW-1185">Reference proteome</keyword>
<keyword evidence="8" id="KW-1133">Transmembrane helix</keyword>
<comment type="caution">
    <text evidence="10">The sequence shown here is derived from an EMBL/GenBank/DDBJ whole genome shotgun (WGS) entry which is preliminary data.</text>
</comment>
<comment type="similarity">
    <text evidence="2 8">Belongs to the YscJ lipoprotein family.</text>
</comment>
<dbReference type="GO" id="GO:0009306">
    <property type="term" value="P:protein secretion"/>
    <property type="evidence" value="ECO:0007669"/>
    <property type="project" value="InterPro"/>
</dbReference>